<dbReference type="InterPro" id="IPR041679">
    <property type="entry name" value="DNA2/NAM7-like_C"/>
</dbReference>
<sequence>MHPNDGIFVGRPPSTVTFQSPVPYRVTQKQRSPFPCVMLVRAANRIEAPAVLAINQNVSSISSISNPMRDLHIHDEVFVHSFKSMEIYSRPPDAHCLVTTRMSPSGNLSLEPHGLVLTATLGERCTTWSELAFVVRVEDGVVFIADPNTVQETPLPPGMGKDSLTGELLRVHYALHPKNTAISAQNDYAGHEDTHAAFTPAPGNILEAEVRFATRAEPVPDCIDDDELSQYYVASVAVLEISRRDRNFHADSIGPVQFVWNTGKPYHTQVIYCVEEGISTGENVFHGSANLPFRRGSIAALKRVAPGIAAESCLTPFYVRITSAIYEAGRTLISFVVDGDALVSAWNLSSIDDLHIGFYRLDPLATFCHLRTFTTKLASDKQYIQRRLADNKHKAAILRTLLPFPLPARSQSLSRPITSTKEHIFDSTLEKGAFTCVQIAAIESVIKGDPLVLIEGGAKMGKTETAVLAIPGILNDLIVPYERSRAPKCLLVVSSHPSLRTLVNKVAATSSFGELIADGAVRTLNLFDFCSPSEVGLDGVLPVIDRLMLDDGFELNAEEKECLRKVKDIFGGRSGSKEGANGSSSGYSSGRQSEDGTTPLHSPILTPTNVLPISPVDDFERVDSSAVDSDELLTSSELTALQNALKVIICRYQPNFIIAPTDLLVCMLPVLANVITHVVIDEAGSVYAIDAIAIVTESRKLEQLVLDGDRIHFPDDCYHRLERNPKCLTSAIRCLQTQAYPVVHHILRKTFYLHAGIARTLGRVFYNDRVIEPLDHANGLNLDEGFGDPDVPFLFLEATGTDQPCFPATWNNREQGGLAVYTADRILSQNPGVKVTILCYYTGQMKTLRDYVRARKLPFEVTTVDAFHGRTTDVAIVVTTRTLDERRNPIRYQRIFRDGELFLQRLPSSVQEVDPDIYQTVFNPQRLLTAISRGERAVFVIGSSELLSEDTRWAQLINMAQVHGNFVLNPDWTEEPRDQEPRIRITRRIRVDAPVEDVDEAMDMDEEEVTYVVSKRSRPEIIY</sequence>
<dbReference type="SUPFAM" id="SSF52540">
    <property type="entry name" value="P-loop containing nucleoside triphosphate hydrolases"/>
    <property type="match status" value="1"/>
</dbReference>
<reference evidence="4" key="2">
    <citation type="submission" date="2020-10" db="UniProtKB">
        <authorList>
            <consortium name="WormBaseParasite"/>
        </authorList>
    </citation>
    <scope>IDENTIFICATION</scope>
</reference>
<dbReference type="InterPro" id="IPR027417">
    <property type="entry name" value="P-loop_NTPase"/>
</dbReference>
<organism evidence="3 4">
    <name type="scientific">Panagrellus redivivus</name>
    <name type="common">Microworm</name>
    <dbReference type="NCBI Taxonomy" id="6233"/>
    <lineage>
        <taxon>Eukaryota</taxon>
        <taxon>Metazoa</taxon>
        <taxon>Ecdysozoa</taxon>
        <taxon>Nematoda</taxon>
        <taxon>Chromadorea</taxon>
        <taxon>Rhabditida</taxon>
        <taxon>Tylenchina</taxon>
        <taxon>Panagrolaimomorpha</taxon>
        <taxon>Panagrolaimoidea</taxon>
        <taxon>Panagrolaimidae</taxon>
        <taxon>Panagrellus</taxon>
    </lineage>
</organism>
<evidence type="ECO:0000256" key="1">
    <source>
        <dbReference type="SAM" id="MobiDB-lite"/>
    </source>
</evidence>
<feature type="compositionally biased region" description="Polar residues" evidence="1">
    <location>
        <begin position="595"/>
        <end position="608"/>
    </location>
</feature>
<keyword evidence="3" id="KW-1185">Reference proteome</keyword>
<feature type="region of interest" description="Disordered" evidence="1">
    <location>
        <begin position="574"/>
        <end position="608"/>
    </location>
</feature>
<dbReference type="Proteomes" id="UP000492821">
    <property type="component" value="Unassembled WGS sequence"/>
</dbReference>
<proteinExistence type="predicted"/>
<dbReference type="Pfam" id="PF13087">
    <property type="entry name" value="AAA_12"/>
    <property type="match status" value="1"/>
</dbReference>
<dbReference type="InterPro" id="IPR045055">
    <property type="entry name" value="DNA2/NAM7-like"/>
</dbReference>
<evidence type="ECO:0000313" key="3">
    <source>
        <dbReference type="Proteomes" id="UP000492821"/>
    </source>
</evidence>
<reference evidence="3" key="1">
    <citation type="journal article" date="2013" name="Genetics">
        <title>The draft genome and transcriptome of Panagrellus redivivus are shaped by the harsh demands of a free-living lifestyle.</title>
        <authorList>
            <person name="Srinivasan J."/>
            <person name="Dillman A.R."/>
            <person name="Macchietto M.G."/>
            <person name="Heikkinen L."/>
            <person name="Lakso M."/>
            <person name="Fracchia K.M."/>
            <person name="Antoshechkin I."/>
            <person name="Mortazavi A."/>
            <person name="Wong G."/>
            <person name="Sternberg P.W."/>
        </authorList>
    </citation>
    <scope>NUCLEOTIDE SEQUENCE [LARGE SCALE GENOMIC DNA]</scope>
    <source>
        <strain evidence="3">MT8872</strain>
    </source>
</reference>
<dbReference type="Gene3D" id="3.40.50.300">
    <property type="entry name" value="P-loop containing nucleotide triphosphate hydrolases"/>
    <property type="match status" value="2"/>
</dbReference>
<dbReference type="PANTHER" id="PTHR10887:SF495">
    <property type="entry name" value="HELICASE SENATAXIN ISOFORM X1-RELATED"/>
    <property type="match status" value="1"/>
</dbReference>
<evidence type="ECO:0000313" key="4">
    <source>
        <dbReference type="WBParaSite" id="Pan_g3112.t1"/>
    </source>
</evidence>
<accession>A0A7E4VT53</accession>
<protein>
    <submittedName>
        <fullName evidence="4">AAA_12 domain-containing protein</fullName>
    </submittedName>
</protein>
<dbReference type="WBParaSite" id="Pan_g3112.t1">
    <property type="protein sequence ID" value="Pan_g3112.t1"/>
    <property type="gene ID" value="Pan_g3112"/>
</dbReference>
<dbReference type="AlphaFoldDB" id="A0A7E4VT53"/>
<feature type="domain" description="DNA2/NAM7 helicase-like C-terminal" evidence="2">
    <location>
        <begin position="741"/>
        <end position="944"/>
    </location>
</feature>
<dbReference type="PANTHER" id="PTHR10887">
    <property type="entry name" value="DNA2/NAM7 HELICASE FAMILY"/>
    <property type="match status" value="1"/>
</dbReference>
<evidence type="ECO:0000259" key="2">
    <source>
        <dbReference type="Pfam" id="PF13087"/>
    </source>
</evidence>
<name>A0A7E4VT53_PANRE</name>